<evidence type="ECO:0000256" key="4">
    <source>
        <dbReference type="ARBA" id="ARBA00022485"/>
    </source>
</evidence>
<keyword evidence="9" id="KW-0479">Metal-binding</keyword>
<dbReference type="InterPro" id="IPR006467">
    <property type="entry name" value="MiaB-like_bact"/>
</dbReference>
<comment type="caution">
    <text evidence="18">The sequence shown here is derived from an EMBL/GenBank/DDBJ whole genome shotgun (WGS) entry which is preliminary data.</text>
</comment>
<dbReference type="InterPro" id="IPR005839">
    <property type="entry name" value="Methylthiotransferase"/>
</dbReference>
<keyword evidence="8" id="KW-0819">tRNA processing</keyword>
<dbReference type="SFLD" id="SFLDS00029">
    <property type="entry name" value="Radical_SAM"/>
    <property type="match status" value="1"/>
</dbReference>
<proteinExistence type="inferred from homology"/>
<evidence type="ECO:0000256" key="15">
    <source>
        <dbReference type="ARBA" id="ARBA00069898"/>
    </source>
</evidence>
<dbReference type="PANTHER" id="PTHR43837:SF1">
    <property type="entry name" value="RIBOSOMAL PROTEIN US12 METHYLTHIOTRANSFERASE RIMO"/>
    <property type="match status" value="1"/>
</dbReference>
<dbReference type="PROSITE" id="PS51918">
    <property type="entry name" value="RADICAL_SAM"/>
    <property type="match status" value="1"/>
</dbReference>
<dbReference type="PROSITE" id="PS51449">
    <property type="entry name" value="MTTASE_N"/>
    <property type="match status" value="1"/>
</dbReference>
<dbReference type="InterPro" id="IPR020612">
    <property type="entry name" value="Methylthiotransferase_CS"/>
</dbReference>
<name>A0A841R1E3_9FIRM</name>
<dbReference type="PROSITE" id="PS01278">
    <property type="entry name" value="MTTASE_RADICAL"/>
    <property type="match status" value="1"/>
</dbReference>
<feature type="domain" description="MTTase N-terminal" evidence="16">
    <location>
        <begin position="2"/>
        <end position="114"/>
    </location>
</feature>
<dbReference type="InterPro" id="IPR005840">
    <property type="entry name" value="Ribosomal_uS12_MeSTrfase_RimO"/>
</dbReference>
<dbReference type="GO" id="GO:0046872">
    <property type="term" value="F:metal ion binding"/>
    <property type="evidence" value="ECO:0007669"/>
    <property type="project" value="UniProtKB-KW"/>
</dbReference>
<dbReference type="InterPro" id="IPR007197">
    <property type="entry name" value="rSAM"/>
</dbReference>
<dbReference type="SUPFAM" id="SSF102114">
    <property type="entry name" value="Radical SAM enzymes"/>
    <property type="match status" value="1"/>
</dbReference>
<dbReference type="GO" id="GO:0051539">
    <property type="term" value="F:4 iron, 4 sulfur cluster binding"/>
    <property type="evidence" value="ECO:0007669"/>
    <property type="project" value="UniProtKB-KW"/>
</dbReference>
<dbReference type="AlphaFoldDB" id="A0A841R1E3"/>
<reference evidence="18 19" key="1">
    <citation type="submission" date="2020-08" db="EMBL/GenBank/DDBJ databases">
        <title>Genomic Encyclopedia of Type Strains, Phase IV (KMG-IV): sequencing the most valuable type-strain genomes for metagenomic binning, comparative biology and taxonomic classification.</title>
        <authorList>
            <person name="Goeker M."/>
        </authorList>
    </citation>
    <scope>NUCLEOTIDE SEQUENCE [LARGE SCALE GENOMIC DNA]</scope>
    <source>
        <strain evidence="18 19">DSM 21255</strain>
    </source>
</reference>
<evidence type="ECO:0000256" key="3">
    <source>
        <dbReference type="ARBA" id="ARBA00013273"/>
    </source>
</evidence>
<dbReference type="GeneID" id="93485533"/>
<evidence type="ECO:0000256" key="13">
    <source>
        <dbReference type="ARBA" id="ARBA00051661"/>
    </source>
</evidence>
<dbReference type="EC" id="2.8.4.5" evidence="3"/>
<evidence type="ECO:0000259" key="16">
    <source>
        <dbReference type="PROSITE" id="PS51449"/>
    </source>
</evidence>
<dbReference type="EMBL" id="JACHHI010000001">
    <property type="protein sequence ID" value="MBB6477221.1"/>
    <property type="molecule type" value="Genomic_DNA"/>
</dbReference>
<dbReference type="Gene3D" id="3.40.50.12160">
    <property type="entry name" value="Methylthiotransferase, N-terminal domain"/>
    <property type="match status" value="1"/>
</dbReference>
<keyword evidence="6 18" id="KW-0808">Transferase</keyword>
<evidence type="ECO:0000256" key="8">
    <source>
        <dbReference type="ARBA" id="ARBA00022694"/>
    </source>
</evidence>
<evidence type="ECO:0000256" key="1">
    <source>
        <dbReference type="ARBA" id="ARBA00001966"/>
    </source>
</evidence>
<accession>A0A841R1E3</accession>
<dbReference type="NCBIfam" id="TIGR01579">
    <property type="entry name" value="MiaB-like-C"/>
    <property type="match status" value="1"/>
</dbReference>
<sequence>MKTVSFLTLGCKVNQYDTDAMRSLFLARGYEEVSAKDKADICVINTCSVTHIGERKSRQMIRRAKRLNPQTKIIVTGCYAQLDPKTIQQIDGVNLIIGTQDRTKVVDLIEAYGSSSQAHNAVHDIFETSQFEELHWAHPASDRARSYLKIQEGCNNYCAFCIIPYTRGKLKSRGVEDIYHEARRLDEQGFKEVVLTGIHLGNYGVDLGRQVDLADVVKMLLERTHISRIRLGSIESVEISEELVNLIATNERVCPHLHLPLQSGSEEILRKMRRHYHLQEYVDLISSLRARIPDLAVTTDLIVGFPGETEELFAETMATLKELRFAGVHVFPYSKRNGTAAATFPDQVSEAVKKERVHAAEKVAEQTATDYRRSFIGKTTNVLLEQQTEDGAWKGFTPHYCQLTIKGEGRKAGMICSTRVVSDDGAMLIGERIEEG</sequence>
<comment type="similarity">
    <text evidence="14">Belongs to the methylthiotransferase family. MtaB subfamily.</text>
</comment>
<evidence type="ECO:0000256" key="2">
    <source>
        <dbReference type="ARBA" id="ARBA00002399"/>
    </source>
</evidence>
<dbReference type="Pfam" id="PF04055">
    <property type="entry name" value="Radical_SAM"/>
    <property type="match status" value="1"/>
</dbReference>
<dbReference type="Gene3D" id="3.80.30.20">
    <property type="entry name" value="tm_1862 like domain"/>
    <property type="match status" value="1"/>
</dbReference>
<gene>
    <name evidence="18" type="ORF">HNR45_000243</name>
</gene>
<evidence type="ECO:0000313" key="19">
    <source>
        <dbReference type="Proteomes" id="UP000591941"/>
    </source>
</evidence>
<comment type="function">
    <text evidence="2">Catalyzes the methylthiolation of N6-threonylcarbamoyladenosine (t(6)A), leading to the formation of 2-methylthio-N6-threonylcarbamoyladenosine (ms(2)t(6)A) at position 37 in tRNAs that read codons beginning with adenine.</text>
</comment>
<comment type="catalytic activity">
    <reaction evidence="13">
        <text>N(6)-L-threonylcarbamoyladenosine(37) in tRNA + (sulfur carrier)-SH + AH2 + 2 S-adenosyl-L-methionine = 2-methylsulfanyl-N(6)-L-threonylcarbamoyladenosine(37) in tRNA + (sulfur carrier)-H + 5'-deoxyadenosine + L-methionine + A + S-adenosyl-L-homocysteine + 2 H(+)</text>
        <dbReference type="Rhea" id="RHEA:37075"/>
        <dbReference type="Rhea" id="RHEA-COMP:10163"/>
        <dbReference type="Rhea" id="RHEA-COMP:11092"/>
        <dbReference type="Rhea" id="RHEA-COMP:14737"/>
        <dbReference type="Rhea" id="RHEA-COMP:14739"/>
        <dbReference type="ChEBI" id="CHEBI:13193"/>
        <dbReference type="ChEBI" id="CHEBI:15378"/>
        <dbReference type="ChEBI" id="CHEBI:17319"/>
        <dbReference type="ChEBI" id="CHEBI:17499"/>
        <dbReference type="ChEBI" id="CHEBI:29917"/>
        <dbReference type="ChEBI" id="CHEBI:57844"/>
        <dbReference type="ChEBI" id="CHEBI:57856"/>
        <dbReference type="ChEBI" id="CHEBI:59789"/>
        <dbReference type="ChEBI" id="CHEBI:64428"/>
        <dbReference type="ChEBI" id="CHEBI:74418"/>
        <dbReference type="ChEBI" id="CHEBI:74420"/>
        <dbReference type="EC" id="2.8.4.5"/>
    </reaction>
</comment>
<dbReference type="InterPro" id="IPR034557">
    <property type="entry name" value="ThrcA_tRNA_MEthiotransferase"/>
</dbReference>
<dbReference type="GO" id="GO:0005829">
    <property type="term" value="C:cytosol"/>
    <property type="evidence" value="ECO:0007669"/>
    <property type="project" value="TreeGrafter"/>
</dbReference>
<dbReference type="FunFam" id="3.80.30.20:FF:000001">
    <property type="entry name" value="tRNA-2-methylthio-N(6)-dimethylallyladenosine synthase 2"/>
    <property type="match status" value="1"/>
</dbReference>
<keyword evidence="7" id="KW-0949">S-adenosyl-L-methionine</keyword>
<keyword evidence="4" id="KW-0004">4Fe-4S</keyword>
<evidence type="ECO:0000256" key="5">
    <source>
        <dbReference type="ARBA" id="ARBA00022490"/>
    </source>
</evidence>
<evidence type="ECO:0000256" key="12">
    <source>
        <dbReference type="ARBA" id="ARBA00031213"/>
    </source>
</evidence>
<dbReference type="InterPro" id="IPR006638">
    <property type="entry name" value="Elp3/MiaA/NifB-like_rSAM"/>
</dbReference>
<keyword evidence="11" id="KW-0411">Iron-sulfur</keyword>
<evidence type="ECO:0000256" key="6">
    <source>
        <dbReference type="ARBA" id="ARBA00022679"/>
    </source>
</evidence>
<dbReference type="SFLD" id="SFLDG01061">
    <property type="entry name" value="methylthiotransferase"/>
    <property type="match status" value="1"/>
</dbReference>
<dbReference type="InterPro" id="IPR023404">
    <property type="entry name" value="rSAM_horseshoe"/>
</dbReference>
<evidence type="ECO:0000259" key="17">
    <source>
        <dbReference type="PROSITE" id="PS51918"/>
    </source>
</evidence>
<protein>
    <recommendedName>
        <fullName evidence="15">Threonylcarbamoyladenosine tRNA methylthiotransferase MtaB</fullName>
        <ecNumber evidence="3">2.8.4.5</ecNumber>
    </recommendedName>
    <alternativeName>
        <fullName evidence="12">tRNA-t(6)A37 methylthiotransferase</fullName>
    </alternativeName>
</protein>
<dbReference type="InterPro" id="IPR038135">
    <property type="entry name" value="Methylthiotransferase_N_sf"/>
</dbReference>
<dbReference type="InterPro" id="IPR058240">
    <property type="entry name" value="rSAM_sf"/>
</dbReference>
<evidence type="ECO:0000256" key="9">
    <source>
        <dbReference type="ARBA" id="ARBA00022723"/>
    </source>
</evidence>
<evidence type="ECO:0000256" key="14">
    <source>
        <dbReference type="ARBA" id="ARBA00061574"/>
    </source>
</evidence>
<keyword evidence="10" id="KW-0408">Iron</keyword>
<keyword evidence="19" id="KW-1185">Reference proteome</keyword>
<dbReference type="SFLD" id="SFLDF00295">
    <property type="entry name" value="threonylcarbamoyladenosine_tRN"/>
    <property type="match status" value="1"/>
</dbReference>
<comment type="cofactor">
    <cofactor evidence="1">
        <name>[4Fe-4S] cluster</name>
        <dbReference type="ChEBI" id="CHEBI:49883"/>
    </cofactor>
</comment>
<dbReference type="SMART" id="SM00729">
    <property type="entry name" value="Elp3"/>
    <property type="match status" value="1"/>
</dbReference>
<evidence type="ECO:0000256" key="10">
    <source>
        <dbReference type="ARBA" id="ARBA00023004"/>
    </source>
</evidence>
<keyword evidence="5" id="KW-0963">Cytoplasm</keyword>
<dbReference type="FunFam" id="3.40.50.12160:FF:000004">
    <property type="entry name" value="Threonylcarbamoyladenosine tRNA methylthiotransferase MtaB"/>
    <property type="match status" value="1"/>
</dbReference>
<dbReference type="SFLD" id="SFLDG01082">
    <property type="entry name" value="B12-binding_domain_containing"/>
    <property type="match status" value="1"/>
</dbReference>
<dbReference type="InterPro" id="IPR013848">
    <property type="entry name" value="Methylthiotransferase_N"/>
</dbReference>
<dbReference type="OrthoDB" id="9805215at2"/>
<dbReference type="GO" id="GO:0035599">
    <property type="term" value="F:aspartic acid methylthiotransferase activity"/>
    <property type="evidence" value="ECO:0007669"/>
    <property type="project" value="TreeGrafter"/>
</dbReference>
<evidence type="ECO:0000313" key="18">
    <source>
        <dbReference type="EMBL" id="MBB6477221.1"/>
    </source>
</evidence>
<dbReference type="NCBIfam" id="TIGR00089">
    <property type="entry name" value="MiaB/RimO family radical SAM methylthiotransferase"/>
    <property type="match status" value="1"/>
</dbReference>
<evidence type="ECO:0000256" key="7">
    <source>
        <dbReference type="ARBA" id="ARBA00022691"/>
    </source>
</evidence>
<dbReference type="GO" id="GO:0035598">
    <property type="term" value="F:tRNA (N(6)-L-threonylcarbamoyladenosine(37)-C(2))-methylthiotransferase activity"/>
    <property type="evidence" value="ECO:0007669"/>
    <property type="project" value="UniProtKB-EC"/>
</dbReference>
<organism evidence="18 19">
    <name type="scientific">Negativicoccus succinicivorans</name>
    <dbReference type="NCBI Taxonomy" id="620903"/>
    <lineage>
        <taxon>Bacteria</taxon>
        <taxon>Bacillati</taxon>
        <taxon>Bacillota</taxon>
        <taxon>Negativicutes</taxon>
        <taxon>Veillonellales</taxon>
        <taxon>Veillonellaceae</taxon>
        <taxon>Negativicoccus</taxon>
    </lineage>
</organism>
<dbReference type="Proteomes" id="UP000591941">
    <property type="component" value="Unassembled WGS sequence"/>
</dbReference>
<dbReference type="RefSeq" id="WP_024048957.1">
    <property type="nucleotide sequence ID" value="NZ_CABWNB010000001.1"/>
</dbReference>
<dbReference type="Pfam" id="PF00919">
    <property type="entry name" value="UPF0004"/>
    <property type="match status" value="1"/>
</dbReference>
<evidence type="ECO:0000256" key="11">
    <source>
        <dbReference type="ARBA" id="ARBA00023014"/>
    </source>
</evidence>
<dbReference type="PANTHER" id="PTHR43837">
    <property type="entry name" value="RIBOSOMAL PROTEIN S12 METHYLTHIOTRANSFERASE RIMO"/>
    <property type="match status" value="1"/>
</dbReference>
<feature type="domain" description="Radical SAM core" evidence="17">
    <location>
        <begin position="140"/>
        <end position="370"/>
    </location>
</feature>
<dbReference type="CDD" id="cd01335">
    <property type="entry name" value="Radical_SAM"/>
    <property type="match status" value="1"/>
</dbReference>